<protein>
    <submittedName>
        <fullName evidence="1">Uncharacterized protein</fullName>
    </submittedName>
</protein>
<name>A0ABN0PJJ0_9GAMM</name>
<dbReference type="EMBL" id="AXZL01000073">
    <property type="protein sequence ID" value="ESE40198.1"/>
    <property type="molecule type" value="Genomic_DNA"/>
</dbReference>
<organism evidence="1 2">
    <name type="scientific">Shewanella decolorationis S12</name>
    <dbReference type="NCBI Taxonomy" id="1353536"/>
    <lineage>
        <taxon>Bacteria</taxon>
        <taxon>Pseudomonadati</taxon>
        <taxon>Pseudomonadota</taxon>
        <taxon>Gammaproteobacteria</taxon>
        <taxon>Alteromonadales</taxon>
        <taxon>Shewanellaceae</taxon>
        <taxon>Shewanella</taxon>
    </lineage>
</organism>
<evidence type="ECO:0000313" key="2">
    <source>
        <dbReference type="Proteomes" id="UP000017548"/>
    </source>
</evidence>
<proteinExistence type="predicted"/>
<accession>A0ABN0PJJ0</accession>
<gene>
    <name evidence="1" type="ORF">SHD_3327</name>
</gene>
<evidence type="ECO:0000313" key="1">
    <source>
        <dbReference type="EMBL" id="ESE40198.1"/>
    </source>
</evidence>
<sequence>MDNNMARQIPLQQKPKSWGNYLPQAWGDMLEFIAKIK</sequence>
<keyword evidence="2" id="KW-1185">Reference proteome</keyword>
<dbReference type="Proteomes" id="UP000017548">
    <property type="component" value="Unassembled WGS sequence"/>
</dbReference>
<comment type="caution">
    <text evidence="1">The sequence shown here is derived from an EMBL/GenBank/DDBJ whole genome shotgun (WGS) entry which is preliminary data.</text>
</comment>
<reference evidence="1 2" key="1">
    <citation type="journal article" date="2013" name="Genome Announc.">
        <title>Draft Genome Sequence of Shewanella decolorationis S12, a Dye-Degrading Bacterium Isolated from a Wastewater Treatment Plant.</title>
        <authorList>
            <person name="Xu M."/>
            <person name="Fang Y."/>
            <person name="Liu J."/>
            <person name="Chen X."/>
            <person name="Sun G."/>
            <person name="Guo J."/>
            <person name="Hua Z."/>
            <person name="Tu Q."/>
            <person name="Wu L."/>
            <person name="Zhou J."/>
            <person name="Liu X."/>
        </authorList>
    </citation>
    <scope>NUCLEOTIDE SEQUENCE [LARGE SCALE GENOMIC DNA]</scope>
    <source>
        <strain evidence="1 2">S12</strain>
    </source>
</reference>